<dbReference type="RefSeq" id="WP_166256241.1">
    <property type="nucleotide sequence ID" value="NZ_JAAMOW010000005.1"/>
</dbReference>
<evidence type="ECO:0000256" key="6">
    <source>
        <dbReference type="SAM" id="SignalP"/>
    </source>
</evidence>
<comment type="caution">
    <text evidence="8">The sequence shown here is derived from an EMBL/GenBank/DDBJ whole genome shotgun (WGS) entry which is preliminary data.</text>
</comment>
<dbReference type="PROSITE" id="PS51123">
    <property type="entry name" value="OMPA_2"/>
    <property type="match status" value="1"/>
</dbReference>
<evidence type="ECO:0000256" key="1">
    <source>
        <dbReference type="ARBA" id="ARBA00004442"/>
    </source>
</evidence>
<evidence type="ECO:0000313" key="8">
    <source>
        <dbReference type="EMBL" id="NGY05236.1"/>
    </source>
</evidence>
<keyword evidence="9" id="KW-1185">Reference proteome</keyword>
<keyword evidence="3" id="KW-0998">Cell outer membrane</keyword>
<name>A0A6M2BRK3_9GAMM</name>
<feature type="signal peptide" evidence="6">
    <location>
        <begin position="1"/>
        <end position="24"/>
    </location>
</feature>
<dbReference type="Proteomes" id="UP000472676">
    <property type="component" value="Unassembled WGS sequence"/>
</dbReference>
<dbReference type="CDD" id="cd07185">
    <property type="entry name" value="OmpA_C-like"/>
    <property type="match status" value="1"/>
</dbReference>
<dbReference type="PRINTS" id="PR01021">
    <property type="entry name" value="OMPADOMAIN"/>
</dbReference>
<dbReference type="InterPro" id="IPR036737">
    <property type="entry name" value="OmpA-like_sf"/>
</dbReference>
<keyword evidence="6" id="KW-0732">Signal</keyword>
<dbReference type="InterPro" id="IPR006664">
    <property type="entry name" value="OMP_bac"/>
</dbReference>
<dbReference type="InterPro" id="IPR006690">
    <property type="entry name" value="OMPA-like_CS"/>
</dbReference>
<dbReference type="EMBL" id="JAAMOW010000005">
    <property type="protein sequence ID" value="NGY05236.1"/>
    <property type="molecule type" value="Genomic_DNA"/>
</dbReference>
<dbReference type="Gene3D" id="3.30.1330.60">
    <property type="entry name" value="OmpA-like domain"/>
    <property type="match status" value="1"/>
</dbReference>
<keyword evidence="2 4" id="KW-0472">Membrane</keyword>
<evidence type="ECO:0000256" key="2">
    <source>
        <dbReference type="ARBA" id="ARBA00023136"/>
    </source>
</evidence>
<feature type="domain" description="OmpA-like" evidence="7">
    <location>
        <begin position="288"/>
        <end position="402"/>
    </location>
</feature>
<evidence type="ECO:0000256" key="5">
    <source>
        <dbReference type="SAM" id="MobiDB-lite"/>
    </source>
</evidence>
<evidence type="ECO:0000313" key="9">
    <source>
        <dbReference type="Proteomes" id="UP000472676"/>
    </source>
</evidence>
<dbReference type="InterPro" id="IPR050330">
    <property type="entry name" value="Bact_OuterMem_StrucFunc"/>
</dbReference>
<evidence type="ECO:0000259" key="7">
    <source>
        <dbReference type="PROSITE" id="PS51123"/>
    </source>
</evidence>
<proteinExistence type="predicted"/>
<dbReference type="GO" id="GO:0009279">
    <property type="term" value="C:cell outer membrane"/>
    <property type="evidence" value="ECO:0007669"/>
    <property type="project" value="UniProtKB-SubCell"/>
</dbReference>
<accession>A0A6M2BRK3</accession>
<evidence type="ECO:0000256" key="3">
    <source>
        <dbReference type="ARBA" id="ARBA00023237"/>
    </source>
</evidence>
<sequence length="402" mass="43970">MKANHLLYCGAAVLCGAILTPAFAAGRDCAPLGSLPSYVADSSGPELRDYQSADFDVQAGDASHTVTVAGRYCKLDYTPKDGTEPLSDLEIQSNYREQLGKLGAQVLFSDDRNTEGKIVRNGQETWFKIYSQETEIDITVVVKQPPKQVLTAPSGNDYRLLGHMPNYTAGTPEKRNFDKLEFDVKNSDEQDTVEVQGARYSVNYSPRDGVQANSDLDIQENYRTALKALGAQLLFTDERNTDARLEHDGQTIWVRIYSQETEIDIGVIEEKAFQATIQTPQASALKTALDKDGHVALYINFDFDKATLRPDAAPVIAQVVALLKDAPTLKLSIEGHTDNVGSHDYNLKLSQDRAASVVAALVKAGIAADRLSSAGHGPDQPIADNKTGEGRARNRRVELVKR</sequence>
<feature type="region of interest" description="Disordered" evidence="5">
    <location>
        <begin position="372"/>
        <end position="402"/>
    </location>
</feature>
<reference evidence="8 9" key="1">
    <citation type="journal article" date="2014" name="Int. J. Syst. Evol. Microbiol.">
        <title>Solimonas terrae sp. nov., isolated from soil.</title>
        <authorList>
            <person name="Kim S.J."/>
            <person name="Moon J.Y."/>
            <person name="Weon H.Y."/>
            <person name="Ahn J.H."/>
            <person name="Chen W.M."/>
            <person name="Kwon S.W."/>
        </authorList>
    </citation>
    <scope>NUCLEOTIDE SEQUENCE [LARGE SCALE GENOMIC DNA]</scope>
    <source>
        <strain evidence="8 9">KIS83-12</strain>
    </source>
</reference>
<dbReference type="InterPro" id="IPR006665">
    <property type="entry name" value="OmpA-like"/>
</dbReference>
<gene>
    <name evidence="8" type="ORF">G7Y85_10685</name>
</gene>
<dbReference type="AlphaFoldDB" id="A0A6M2BRK3"/>
<dbReference type="Pfam" id="PF00691">
    <property type="entry name" value="OmpA"/>
    <property type="match status" value="1"/>
</dbReference>
<comment type="subcellular location">
    <subcellularLocation>
        <location evidence="1">Cell outer membrane</location>
    </subcellularLocation>
</comment>
<dbReference type="PROSITE" id="PS01068">
    <property type="entry name" value="OMPA_1"/>
    <property type="match status" value="1"/>
</dbReference>
<evidence type="ECO:0000256" key="4">
    <source>
        <dbReference type="PROSITE-ProRule" id="PRU00473"/>
    </source>
</evidence>
<dbReference type="PANTHER" id="PTHR30329:SF21">
    <property type="entry name" value="LIPOPROTEIN YIAD-RELATED"/>
    <property type="match status" value="1"/>
</dbReference>
<dbReference type="PANTHER" id="PTHR30329">
    <property type="entry name" value="STATOR ELEMENT OF FLAGELLAR MOTOR COMPLEX"/>
    <property type="match status" value="1"/>
</dbReference>
<dbReference type="SUPFAM" id="SSF103088">
    <property type="entry name" value="OmpA-like"/>
    <property type="match status" value="1"/>
</dbReference>
<feature type="chain" id="PRO_5026697875" evidence="6">
    <location>
        <begin position="25"/>
        <end position="402"/>
    </location>
</feature>
<protein>
    <submittedName>
        <fullName evidence="8">OmpA family protein</fullName>
    </submittedName>
</protein>
<organism evidence="8 9">
    <name type="scientific">Solimonas terrae</name>
    <dbReference type="NCBI Taxonomy" id="1396819"/>
    <lineage>
        <taxon>Bacteria</taxon>
        <taxon>Pseudomonadati</taxon>
        <taxon>Pseudomonadota</taxon>
        <taxon>Gammaproteobacteria</taxon>
        <taxon>Nevskiales</taxon>
        <taxon>Nevskiaceae</taxon>
        <taxon>Solimonas</taxon>
    </lineage>
</organism>
<feature type="compositionally biased region" description="Basic and acidic residues" evidence="5">
    <location>
        <begin position="386"/>
        <end position="402"/>
    </location>
</feature>